<keyword evidence="8" id="KW-1185">Reference proteome</keyword>
<dbReference type="EMBL" id="NWMT01000019">
    <property type="protein sequence ID" value="PCD01255.1"/>
    <property type="molecule type" value="Genomic_DNA"/>
</dbReference>
<evidence type="ECO:0000256" key="2">
    <source>
        <dbReference type="ARBA" id="ARBA00023125"/>
    </source>
</evidence>
<dbReference type="Pfam" id="PF12625">
    <property type="entry name" value="Arabinose_bd"/>
    <property type="match status" value="1"/>
</dbReference>
<evidence type="ECO:0000313" key="5">
    <source>
        <dbReference type="EMBL" id="PCD01255.1"/>
    </source>
</evidence>
<reference evidence="6 8" key="2">
    <citation type="submission" date="2018-10" db="EMBL/GenBank/DDBJ databases">
        <title>Complete genome sequence of Pseudomonas pelagia strain Kongs-67.</title>
        <authorList>
            <person name="Sinha R.K."/>
            <person name="Krishnan K."/>
        </authorList>
    </citation>
    <scope>NUCLEOTIDE SEQUENCE [LARGE SCALE GENOMIC DNA]</scope>
    <source>
        <strain evidence="6 8">Kongs-67</strain>
    </source>
</reference>
<evidence type="ECO:0000259" key="4">
    <source>
        <dbReference type="PROSITE" id="PS01124"/>
    </source>
</evidence>
<evidence type="ECO:0000313" key="6">
    <source>
        <dbReference type="EMBL" id="QFY57545.1"/>
    </source>
</evidence>
<dbReference type="InterPro" id="IPR020449">
    <property type="entry name" value="Tscrpt_reg_AraC-type_HTH"/>
</dbReference>
<dbReference type="AlphaFoldDB" id="A0AA91Z807"/>
<dbReference type="PROSITE" id="PS01124">
    <property type="entry name" value="HTH_ARAC_FAMILY_2"/>
    <property type="match status" value="1"/>
</dbReference>
<dbReference type="GO" id="GO:0000976">
    <property type="term" value="F:transcription cis-regulatory region binding"/>
    <property type="evidence" value="ECO:0007669"/>
    <property type="project" value="TreeGrafter"/>
</dbReference>
<dbReference type="Proteomes" id="UP000243750">
    <property type="component" value="Unassembled WGS sequence"/>
</dbReference>
<dbReference type="PANTHER" id="PTHR47894:SF1">
    <property type="entry name" value="HTH-TYPE TRANSCRIPTIONAL REGULATOR VQSM"/>
    <property type="match status" value="1"/>
</dbReference>
<reference evidence="5 7" key="1">
    <citation type="submission" date="2017-09" db="EMBL/GenBank/DDBJ databases">
        <title>Bacterial and phytoplankton interrelationship in Kongsfjorden, an Arctic fjord.</title>
        <authorList>
            <person name="Sinha R."/>
            <person name="Krishnan K."/>
        </authorList>
    </citation>
    <scope>NUCLEOTIDE SEQUENCE [LARGE SCALE GENOMIC DNA]</scope>
    <source>
        <strain evidence="5 7">58</strain>
    </source>
</reference>
<dbReference type="PRINTS" id="PR00032">
    <property type="entry name" value="HTHARAC"/>
</dbReference>
<organism evidence="5 7">
    <name type="scientific">Halopseudomonas pelagia</name>
    <dbReference type="NCBI Taxonomy" id="553151"/>
    <lineage>
        <taxon>Bacteria</taxon>
        <taxon>Pseudomonadati</taxon>
        <taxon>Pseudomonadota</taxon>
        <taxon>Gammaproteobacteria</taxon>
        <taxon>Pseudomonadales</taxon>
        <taxon>Pseudomonadaceae</taxon>
        <taxon>Halopseudomonas</taxon>
    </lineage>
</organism>
<keyword evidence="2" id="KW-0238">DNA-binding</keyword>
<keyword evidence="1" id="KW-0805">Transcription regulation</keyword>
<dbReference type="GO" id="GO:0003700">
    <property type="term" value="F:DNA-binding transcription factor activity"/>
    <property type="evidence" value="ECO:0007669"/>
    <property type="project" value="InterPro"/>
</dbReference>
<protein>
    <submittedName>
        <fullName evidence="5">AraC family transcriptional regulator</fullName>
    </submittedName>
</protein>
<dbReference type="PANTHER" id="PTHR47894">
    <property type="entry name" value="HTH-TYPE TRANSCRIPTIONAL REGULATOR GADX"/>
    <property type="match status" value="1"/>
</dbReference>
<dbReference type="Proteomes" id="UP000344571">
    <property type="component" value="Chromosome"/>
</dbReference>
<dbReference type="GO" id="GO:0005829">
    <property type="term" value="C:cytosol"/>
    <property type="evidence" value="ECO:0007669"/>
    <property type="project" value="TreeGrafter"/>
</dbReference>
<dbReference type="SUPFAM" id="SSF46689">
    <property type="entry name" value="Homeodomain-like"/>
    <property type="match status" value="1"/>
</dbReference>
<feature type="domain" description="HTH araC/xylS-type" evidence="4">
    <location>
        <begin position="239"/>
        <end position="338"/>
    </location>
</feature>
<gene>
    <name evidence="5" type="ORF">CO192_01120</name>
    <name evidence="6" type="ORF">EAO82_14920</name>
</gene>
<dbReference type="Pfam" id="PF12833">
    <property type="entry name" value="HTH_18"/>
    <property type="match status" value="1"/>
</dbReference>
<dbReference type="Gene3D" id="1.10.10.60">
    <property type="entry name" value="Homeodomain-like"/>
    <property type="match status" value="1"/>
</dbReference>
<dbReference type="RefSeq" id="WP_096344795.1">
    <property type="nucleotide sequence ID" value="NZ_CP033116.1"/>
</dbReference>
<dbReference type="EMBL" id="CP033116">
    <property type="protein sequence ID" value="QFY57545.1"/>
    <property type="molecule type" value="Genomic_DNA"/>
</dbReference>
<evidence type="ECO:0000313" key="7">
    <source>
        <dbReference type="Proteomes" id="UP000243750"/>
    </source>
</evidence>
<dbReference type="SMART" id="SM00342">
    <property type="entry name" value="HTH_ARAC"/>
    <property type="match status" value="1"/>
</dbReference>
<evidence type="ECO:0000256" key="1">
    <source>
        <dbReference type="ARBA" id="ARBA00023015"/>
    </source>
</evidence>
<dbReference type="InterPro" id="IPR018060">
    <property type="entry name" value="HTH_AraC"/>
</dbReference>
<dbReference type="InterPro" id="IPR009057">
    <property type="entry name" value="Homeodomain-like_sf"/>
</dbReference>
<name>A0AA91Z807_9GAMM</name>
<sequence>MNETQPLKLGDISVGYLYSLQAALLSLGHDPLPLFQRFRISSDLLATPQARISIPRFMRLGNAAIQLTGRADIGLLMGRCSHASHLGLAGMTAQCAADLGQAFETLVRFERLSSQNYRGHSSFDAPALRFYSISPYNAFNLFVVDSALASRAQLGRHLTGGKAILSAVHIEFPAPAYADRYEDVFDCPVLFEQEHNQLLWEPASLNLPLEQSAPASFYHLQSLCKAQLHDLNRHRGLREKVEEILSPQLHQRLPSLPEVARKLGLPSWTLRRRLQQEEQTRFQDIIDETRQDLAVSYIRDTELALGEIAFLLGFSSPEAFQRAFKRWTGQPPGQFRRQQRRTPS</sequence>
<evidence type="ECO:0000313" key="8">
    <source>
        <dbReference type="Proteomes" id="UP000344571"/>
    </source>
</evidence>
<evidence type="ECO:0000256" key="3">
    <source>
        <dbReference type="ARBA" id="ARBA00023163"/>
    </source>
</evidence>
<keyword evidence="3" id="KW-0804">Transcription</keyword>
<proteinExistence type="predicted"/>
<accession>A0AA91Z807</accession>
<dbReference type="InterPro" id="IPR032687">
    <property type="entry name" value="AraC-type_N"/>
</dbReference>